<dbReference type="EMBL" id="CAWYQH010000097">
    <property type="protein sequence ID" value="CAK8684509.1"/>
    <property type="molecule type" value="Genomic_DNA"/>
</dbReference>
<accession>A0ABP0G1H2</accession>
<dbReference type="InterPro" id="IPR013783">
    <property type="entry name" value="Ig-like_fold"/>
</dbReference>
<keyword evidence="2" id="KW-0472">Membrane</keyword>
<proteinExistence type="predicted"/>
<evidence type="ECO:0000256" key="1">
    <source>
        <dbReference type="SAM" id="MobiDB-lite"/>
    </source>
</evidence>
<dbReference type="InterPro" id="IPR050713">
    <property type="entry name" value="RTP_Phos/Ushers"/>
</dbReference>
<dbReference type="SUPFAM" id="SSF49265">
    <property type="entry name" value="Fibronectin type III"/>
    <property type="match status" value="4"/>
</dbReference>
<dbReference type="CDD" id="cd00063">
    <property type="entry name" value="FN3"/>
    <property type="match status" value="4"/>
</dbReference>
<feature type="domain" description="Fibronectin type-III" evidence="3">
    <location>
        <begin position="183"/>
        <end position="271"/>
    </location>
</feature>
<dbReference type="SMART" id="SM00060">
    <property type="entry name" value="FN3"/>
    <property type="match status" value="7"/>
</dbReference>
<dbReference type="PROSITE" id="PS50853">
    <property type="entry name" value="FN3"/>
    <property type="match status" value="3"/>
</dbReference>
<evidence type="ECO:0000256" key="2">
    <source>
        <dbReference type="SAM" id="Phobius"/>
    </source>
</evidence>
<dbReference type="InterPro" id="IPR003961">
    <property type="entry name" value="FN3_dom"/>
</dbReference>
<keyword evidence="2" id="KW-0812">Transmembrane</keyword>
<reference evidence="4 5" key="1">
    <citation type="submission" date="2024-02" db="EMBL/GenBank/DDBJ databases">
        <authorList>
            <person name="Daric V."/>
            <person name="Darras S."/>
        </authorList>
    </citation>
    <scope>NUCLEOTIDE SEQUENCE [LARGE SCALE GENOMIC DNA]</scope>
</reference>
<sequence>MKPLPARNVSASPISTTELKVEWIAPSSGGFHQFDVYVRIGDDVHGRTSTMNESFTANVTGLIPGTFYDVFVDVIFFSVTSATAEQNQIPTIPDLVGNLTSPPTFPTNMTSISWSPPQFGSADYYRVTYTDSSGETFHNETTNQTSYELDVVYGEKYNVEVRSVFAGYQSDPESRETVISPLPVQSLQSSPINTTSIKVSWMLPSCGRFDQIVIYVNSSKIAVKNVTVGRVTDAVVSSLTPGTIYTIFVEVVSFKVTSEITIVDDIPTFPDRVNNLTSPPTFPTNMTSISWSPPQLGSADYYRVTYTDSSGETFHNETTNQTSYELDVVYGEKYNVEVRSVFAGYQSDPESREAIIFPDVVKNLNANQSNGNQTTQLDVTWNKPSGRGERINISYVGLSIASMNEVSVGFDDTTATLSVTPGNTYNITVSVISNGLESDSMVKMNAKPAQPLDLVSIPAIDNINVTWTPSDGFIAKYIIVALSNAMEQYRMDISKDDASHVISNLSPYTDYDINIYSIIVDVAGSDQESERSLISDRTLAAAPPSPPADAAEGFSSGQATTTSYTFVLPANTFSSDNGPIQYYAVFRTTSTDGGAPNVNGPLEPCDKAGVAECVAMWTDDLGNPATVLSGRKKRQAGNEQISFTLGNGEMTQSPFPGSPTYTNVALDPNTGYRVAVAAKTDNDELTVTPWSAVVQTVTPVDVGLIVGLVVACVVIVILLIVGFIYYRRTRGKRKDVPIQEMVLVTSMERTSKEVNLSEFMKLFHDLEDEEVSDAISEEYAVRPSAWTFAVCGPAMHPLL</sequence>
<gene>
    <name evidence="4" type="ORF">CVLEPA_LOCUS15484</name>
</gene>
<evidence type="ECO:0000313" key="4">
    <source>
        <dbReference type="EMBL" id="CAK8684509.1"/>
    </source>
</evidence>
<feature type="transmembrane region" description="Helical" evidence="2">
    <location>
        <begin position="702"/>
        <end position="726"/>
    </location>
</feature>
<keyword evidence="2" id="KW-1133">Transmembrane helix</keyword>
<dbReference type="PANTHER" id="PTHR46957">
    <property type="entry name" value="CYTOKINE RECEPTOR"/>
    <property type="match status" value="1"/>
</dbReference>
<dbReference type="InterPro" id="IPR036116">
    <property type="entry name" value="FN3_sf"/>
</dbReference>
<keyword evidence="5" id="KW-1185">Reference proteome</keyword>
<evidence type="ECO:0000259" key="3">
    <source>
        <dbReference type="PROSITE" id="PS50853"/>
    </source>
</evidence>
<name>A0ABP0G1H2_CLALP</name>
<feature type="domain" description="Fibronectin type-III" evidence="3">
    <location>
        <begin position="5"/>
        <end position="94"/>
    </location>
</feature>
<feature type="region of interest" description="Disordered" evidence="1">
    <location>
        <begin position="531"/>
        <end position="556"/>
    </location>
</feature>
<dbReference type="PANTHER" id="PTHR46957:SF3">
    <property type="entry name" value="CYTOKINE RECEPTOR"/>
    <property type="match status" value="1"/>
</dbReference>
<dbReference type="Pfam" id="PF00041">
    <property type="entry name" value="fn3"/>
    <property type="match status" value="3"/>
</dbReference>
<evidence type="ECO:0000313" key="5">
    <source>
        <dbReference type="Proteomes" id="UP001642483"/>
    </source>
</evidence>
<feature type="domain" description="Fibronectin type-III" evidence="3">
    <location>
        <begin position="448"/>
        <end position="544"/>
    </location>
</feature>
<dbReference type="Proteomes" id="UP001642483">
    <property type="component" value="Unassembled WGS sequence"/>
</dbReference>
<comment type="caution">
    <text evidence="4">The sequence shown here is derived from an EMBL/GenBank/DDBJ whole genome shotgun (WGS) entry which is preliminary data.</text>
</comment>
<protein>
    <recommendedName>
        <fullName evidence="3">Fibronectin type-III domain-containing protein</fullName>
    </recommendedName>
</protein>
<organism evidence="4 5">
    <name type="scientific">Clavelina lepadiformis</name>
    <name type="common">Light-bulb sea squirt</name>
    <name type="synonym">Ascidia lepadiformis</name>
    <dbReference type="NCBI Taxonomy" id="159417"/>
    <lineage>
        <taxon>Eukaryota</taxon>
        <taxon>Metazoa</taxon>
        <taxon>Chordata</taxon>
        <taxon>Tunicata</taxon>
        <taxon>Ascidiacea</taxon>
        <taxon>Aplousobranchia</taxon>
        <taxon>Clavelinidae</taxon>
        <taxon>Clavelina</taxon>
    </lineage>
</organism>
<dbReference type="Gene3D" id="2.60.40.10">
    <property type="entry name" value="Immunoglobulins"/>
    <property type="match status" value="7"/>
</dbReference>